<evidence type="ECO:0000313" key="7">
    <source>
        <dbReference type="Proteomes" id="UP000038011"/>
    </source>
</evidence>
<evidence type="ECO:0008006" key="8">
    <source>
        <dbReference type="Google" id="ProtNLM"/>
    </source>
</evidence>
<organism evidence="6 7">
    <name type="scientific">Ahrensia marina</name>
    <dbReference type="NCBI Taxonomy" id="1514904"/>
    <lineage>
        <taxon>Bacteria</taxon>
        <taxon>Pseudomonadati</taxon>
        <taxon>Pseudomonadota</taxon>
        <taxon>Alphaproteobacteria</taxon>
        <taxon>Hyphomicrobiales</taxon>
        <taxon>Ahrensiaceae</taxon>
        <taxon>Ahrensia</taxon>
    </lineage>
</organism>
<evidence type="ECO:0000256" key="1">
    <source>
        <dbReference type="SAM" id="MobiDB-lite"/>
    </source>
</evidence>
<name>A0A0N0E7I1_9HYPH</name>
<evidence type="ECO:0000259" key="5">
    <source>
        <dbReference type="Pfam" id="PF20990"/>
    </source>
</evidence>
<dbReference type="Pfam" id="PF20990">
    <property type="entry name" value="DUF2207_C"/>
    <property type="match status" value="1"/>
</dbReference>
<protein>
    <recommendedName>
        <fullName evidence="8">Transmembrane signal peptide protein</fullName>
    </recommendedName>
</protein>
<feature type="transmembrane region" description="Helical" evidence="2">
    <location>
        <begin position="236"/>
        <end position="258"/>
    </location>
</feature>
<reference evidence="6 7" key="1">
    <citation type="submission" date="2015-01" db="EMBL/GenBank/DDBJ databases">
        <title>Ahrensia donghaiensis sp. nov., a novel dimethylsulphoniopropionate-cleavage bacterium isolated from seawater and emended descriptions of the genus Ahrensia and Ahrensia kielensis.</title>
        <authorList>
            <person name="Liu J."/>
        </authorList>
    </citation>
    <scope>NUCLEOTIDE SEQUENCE [LARGE SCALE GENOMIC DNA]</scope>
    <source>
        <strain evidence="6 7">LZD062</strain>
    </source>
</reference>
<dbReference type="STRING" id="1514904.SU32_09475"/>
<dbReference type="Proteomes" id="UP000038011">
    <property type="component" value="Unassembled WGS sequence"/>
</dbReference>
<accession>A0A0N0E7I1</accession>
<feature type="region of interest" description="Disordered" evidence="1">
    <location>
        <begin position="607"/>
        <end position="644"/>
    </location>
</feature>
<keyword evidence="7" id="KW-1185">Reference proteome</keyword>
<evidence type="ECO:0000256" key="3">
    <source>
        <dbReference type="SAM" id="SignalP"/>
    </source>
</evidence>
<feature type="compositionally biased region" description="Gly residues" evidence="1">
    <location>
        <begin position="626"/>
        <end position="644"/>
    </location>
</feature>
<feature type="transmembrane region" description="Helical" evidence="2">
    <location>
        <begin position="450"/>
        <end position="471"/>
    </location>
</feature>
<gene>
    <name evidence="6" type="ORF">SU32_09475</name>
</gene>
<dbReference type="Pfam" id="PF09972">
    <property type="entry name" value="DUF2207"/>
    <property type="match status" value="1"/>
</dbReference>
<sequence>MRRFLALIAIFLLAASLPAGAAERILNYSSDIIVEDDGAFLVTETITVNVEGRQIRRGIFRDFPTVQAADNGRERKVGFELISVTRNGKPETAKVEKGSRSLNIRIGNADYLLPTGRHTYEIKYKTTRQLRRFENYDEVYWNATGTEWAFPIDNAQATITLPEGGKIEDILAFTGGYGSRDQNARTSIASNQRSARFETTQPLRPREGLTVGIKFQKGLIPELSQQQAMGYFLQDYIGEIIAFAGLAIVFLYYIFMWLRVGRDPAKGTIVPRWDLPKEISPALSHYIYHHSLKKQGFTAISAAALSLAVKGIVTLDNARNTLTITQTGKSPDEKLPVGEAMLLSRVEMAGGTFKINKSNGKSVQSMAKAFRNGIESEHRGKFFKQNLGYAVLGIFLSVCVFVLALSLGGLGEEAIVTLVPALIVGVVVTSLIVSFAKSLGDGLWGKVKKVFILFFVVIMVGNVGGVVISQIEYIDVPIPLILALVSIVMINILFFYLLGAPTQIGQQRAAEIEGLRHYLSVAEEDRMNMLNSPEMSPQHYETLLPYAVALGVEKPWSKAFQGWLAAAVAAGAAAAVAYRNRGPGWYNGTGFSTDRISDTFGKIGDDMSSTMTSSLPAPKSSSSGFSSGGGFSGGGGGGGGGGGW</sequence>
<feature type="transmembrane region" description="Helical" evidence="2">
    <location>
        <begin position="387"/>
        <end position="408"/>
    </location>
</feature>
<evidence type="ECO:0000259" key="4">
    <source>
        <dbReference type="Pfam" id="PF09972"/>
    </source>
</evidence>
<feature type="transmembrane region" description="Helical" evidence="2">
    <location>
        <begin position="414"/>
        <end position="438"/>
    </location>
</feature>
<keyword evidence="2" id="KW-1133">Transmembrane helix</keyword>
<evidence type="ECO:0000313" key="6">
    <source>
        <dbReference type="EMBL" id="KPB01225.1"/>
    </source>
</evidence>
<feature type="chain" id="PRO_5005847130" description="Transmembrane signal peptide protein" evidence="3">
    <location>
        <begin position="22"/>
        <end position="644"/>
    </location>
</feature>
<feature type="domain" description="Predicted membrane protein YciQ-like C-terminal" evidence="5">
    <location>
        <begin position="274"/>
        <end position="560"/>
    </location>
</feature>
<dbReference type="AlphaFoldDB" id="A0A0N0E7I1"/>
<keyword evidence="3" id="KW-0732">Signal</keyword>
<comment type="caution">
    <text evidence="6">The sequence shown here is derived from an EMBL/GenBank/DDBJ whole genome shotgun (WGS) entry which is preliminary data.</text>
</comment>
<dbReference type="OrthoDB" id="9767603at2"/>
<feature type="domain" description="DUF2207" evidence="4">
    <location>
        <begin position="24"/>
        <end position="215"/>
    </location>
</feature>
<dbReference type="PATRIC" id="fig|1514904.3.peg.724"/>
<evidence type="ECO:0000256" key="2">
    <source>
        <dbReference type="SAM" id="Phobius"/>
    </source>
</evidence>
<dbReference type="InterPro" id="IPR048389">
    <property type="entry name" value="YciQ-like_C"/>
</dbReference>
<dbReference type="InterPro" id="IPR018702">
    <property type="entry name" value="DUF2207"/>
</dbReference>
<proteinExistence type="predicted"/>
<keyword evidence="2" id="KW-0472">Membrane</keyword>
<feature type="transmembrane region" description="Helical" evidence="2">
    <location>
        <begin position="477"/>
        <end position="498"/>
    </location>
</feature>
<dbReference type="EMBL" id="JXMU01000013">
    <property type="protein sequence ID" value="KPB01225.1"/>
    <property type="molecule type" value="Genomic_DNA"/>
</dbReference>
<feature type="signal peptide" evidence="3">
    <location>
        <begin position="1"/>
        <end position="21"/>
    </location>
</feature>
<keyword evidence="2" id="KW-0812">Transmembrane</keyword>